<dbReference type="InterPro" id="IPR050651">
    <property type="entry name" value="Plant_Cytochrome_P450_Monoox"/>
</dbReference>
<evidence type="ECO:0000256" key="6">
    <source>
        <dbReference type="ARBA" id="ARBA00023033"/>
    </source>
</evidence>
<dbReference type="PRINTS" id="PR00463">
    <property type="entry name" value="EP450I"/>
</dbReference>
<evidence type="ECO:0000313" key="10">
    <source>
        <dbReference type="EMBL" id="CAH9125294.1"/>
    </source>
</evidence>
<keyword evidence="5 7" id="KW-0408">Iron</keyword>
<keyword evidence="6 8" id="KW-0503">Monooxygenase</keyword>
<dbReference type="GO" id="GO:0004497">
    <property type="term" value="F:monooxygenase activity"/>
    <property type="evidence" value="ECO:0007669"/>
    <property type="project" value="UniProtKB-KW"/>
</dbReference>
<dbReference type="GO" id="GO:0016705">
    <property type="term" value="F:oxidoreductase activity, acting on paired donors, with incorporation or reduction of molecular oxygen"/>
    <property type="evidence" value="ECO:0007669"/>
    <property type="project" value="InterPro"/>
</dbReference>
<gene>
    <name evidence="10" type="ORF">CEPIT_LOCUS26647</name>
</gene>
<evidence type="ECO:0000313" key="11">
    <source>
        <dbReference type="Proteomes" id="UP001152523"/>
    </source>
</evidence>
<protein>
    <submittedName>
        <fullName evidence="10">Uncharacterized protein</fullName>
    </submittedName>
</protein>
<dbReference type="InterPro" id="IPR036396">
    <property type="entry name" value="Cyt_P450_sf"/>
</dbReference>
<keyword evidence="9" id="KW-0812">Transmembrane</keyword>
<keyword evidence="9" id="KW-1133">Transmembrane helix</keyword>
<dbReference type="EMBL" id="CAMAPF010000936">
    <property type="protein sequence ID" value="CAH9125294.1"/>
    <property type="molecule type" value="Genomic_DNA"/>
</dbReference>
<name>A0AAV0EM76_9ASTE</name>
<dbReference type="InterPro" id="IPR017972">
    <property type="entry name" value="Cyt_P450_CS"/>
</dbReference>
<evidence type="ECO:0000256" key="4">
    <source>
        <dbReference type="ARBA" id="ARBA00023002"/>
    </source>
</evidence>
<evidence type="ECO:0000256" key="7">
    <source>
        <dbReference type="PIRSR" id="PIRSR602401-1"/>
    </source>
</evidence>
<dbReference type="Pfam" id="PF00067">
    <property type="entry name" value="p450"/>
    <property type="match status" value="1"/>
</dbReference>
<feature type="transmembrane region" description="Helical" evidence="9">
    <location>
        <begin position="6"/>
        <end position="23"/>
    </location>
</feature>
<comment type="caution">
    <text evidence="10">The sequence shown here is derived from an EMBL/GenBank/DDBJ whole genome shotgun (WGS) entry which is preliminary data.</text>
</comment>
<sequence>MDYTAITPFLFYPPLLFLLYLISNHFHRKFKNYPPAPFLTLPVVGHLIYLLNKHPHKTLTHISKRCGPVVLLKFGSRKVLLVSSPSAVEECLSRNDVVFANRPRLLPGKHIEYDYTSLAATPYGDHWRNLRKIVATEILSGNRLQALQQIRADEVKSMIRKLDSSSKAESPADMKTVLFELMLNLMLRMISGKSYYGDDKEVDVKAAARFREIVREIFLLSGATNVGDYVPSLSRLSVKLEESLRQLQLKRDAYLQDLIRECRERMADGGGDAAGKRKSFVDVLLTRQAEEPEYYKDEIIRGLVWDILAAGTDTSAATMEWTLSLLLNHQQVLQKAQEEIDDKVGFERLVEESDMADLPYLNCIIKEAMRMHPVGPLALPHESSKECTIASYHIPKGTMLLLNLYSIQRDPEYWDEPKRFKPERFEDFKVVTTAKENGYKWMPFGSGRRGCPGEALAWRMVGLSLASVIQCFDWDRLGSELIDMSEGPGLTMPKAMPLVAKCKTRPFVTKLISTY</sequence>
<dbReference type="InterPro" id="IPR002401">
    <property type="entry name" value="Cyt_P450_E_grp-I"/>
</dbReference>
<keyword evidence="11" id="KW-1185">Reference proteome</keyword>
<evidence type="ECO:0000256" key="5">
    <source>
        <dbReference type="ARBA" id="ARBA00023004"/>
    </source>
</evidence>
<evidence type="ECO:0000256" key="3">
    <source>
        <dbReference type="ARBA" id="ARBA00022723"/>
    </source>
</evidence>
<organism evidence="10 11">
    <name type="scientific">Cuscuta epithymum</name>
    <dbReference type="NCBI Taxonomy" id="186058"/>
    <lineage>
        <taxon>Eukaryota</taxon>
        <taxon>Viridiplantae</taxon>
        <taxon>Streptophyta</taxon>
        <taxon>Embryophyta</taxon>
        <taxon>Tracheophyta</taxon>
        <taxon>Spermatophyta</taxon>
        <taxon>Magnoliopsida</taxon>
        <taxon>eudicotyledons</taxon>
        <taxon>Gunneridae</taxon>
        <taxon>Pentapetalae</taxon>
        <taxon>asterids</taxon>
        <taxon>lamiids</taxon>
        <taxon>Solanales</taxon>
        <taxon>Convolvulaceae</taxon>
        <taxon>Cuscuteae</taxon>
        <taxon>Cuscuta</taxon>
        <taxon>Cuscuta subgen. Cuscuta</taxon>
    </lineage>
</organism>
<dbReference type="PANTHER" id="PTHR47947">
    <property type="entry name" value="CYTOCHROME P450 82C3-RELATED"/>
    <property type="match status" value="1"/>
</dbReference>
<dbReference type="Proteomes" id="UP001152523">
    <property type="component" value="Unassembled WGS sequence"/>
</dbReference>
<keyword evidence="9" id="KW-0472">Membrane</keyword>
<evidence type="ECO:0000256" key="1">
    <source>
        <dbReference type="ARBA" id="ARBA00001971"/>
    </source>
</evidence>
<comment type="similarity">
    <text evidence="8">Belongs to the cytochrome P450 family.</text>
</comment>
<dbReference type="SUPFAM" id="SSF48264">
    <property type="entry name" value="Cytochrome P450"/>
    <property type="match status" value="1"/>
</dbReference>
<keyword evidence="2 7" id="KW-0349">Heme</keyword>
<dbReference type="CDD" id="cd20653">
    <property type="entry name" value="CYP81"/>
    <property type="match status" value="1"/>
</dbReference>
<dbReference type="GO" id="GO:0020037">
    <property type="term" value="F:heme binding"/>
    <property type="evidence" value="ECO:0007669"/>
    <property type="project" value="InterPro"/>
</dbReference>
<feature type="transmembrane region" description="Helical" evidence="9">
    <location>
        <begin position="35"/>
        <end position="52"/>
    </location>
</feature>
<dbReference type="Gene3D" id="1.10.630.10">
    <property type="entry name" value="Cytochrome P450"/>
    <property type="match status" value="1"/>
</dbReference>
<keyword evidence="4 8" id="KW-0560">Oxidoreductase</keyword>
<reference evidence="10" key="1">
    <citation type="submission" date="2022-07" db="EMBL/GenBank/DDBJ databases">
        <authorList>
            <person name="Macas J."/>
            <person name="Novak P."/>
            <person name="Neumann P."/>
        </authorList>
    </citation>
    <scope>NUCLEOTIDE SEQUENCE</scope>
</reference>
<dbReference type="AlphaFoldDB" id="A0AAV0EM76"/>
<evidence type="ECO:0000256" key="8">
    <source>
        <dbReference type="RuleBase" id="RU000461"/>
    </source>
</evidence>
<dbReference type="PANTHER" id="PTHR47947:SF57">
    <property type="entry name" value="CYTOCHROME P450 81F3-LIKE"/>
    <property type="match status" value="1"/>
</dbReference>
<dbReference type="FunFam" id="1.10.630.10:FF:000026">
    <property type="entry name" value="Cytochrome P450 82C4"/>
    <property type="match status" value="1"/>
</dbReference>
<proteinExistence type="inferred from homology"/>
<dbReference type="GO" id="GO:0005506">
    <property type="term" value="F:iron ion binding"/>
    <property type="evidence" value="ECO:0007669"/>
    <property type="project" value="InterPro"/>
</dbReference>
<feature type="binding site" description="axial binding residue" evidence="7">
    <location>
        <position position="451"/>
    </location>
    <ligand>
        <name>heme</name>
        <dbReference type="ChEBI" id="CHEBI:30413"/>
    </ligand>
    <ligandPart>
        <name>Fe</name>
        <dbReference type="ChEBI" id="CHEBI:18248"/>
    </ligandPart>
</feature>
<evidence type="ECO:0000256" key="2">
    <source>
        <dbReference type="ARBA" id="ARBA00022617"/>
    </source>
</evidence>
<evidence type="ECO:0000256" key="9">
    <source>
        <dbReference type="SAM" id="Phobius"/>
    </source>
</evidence>
<keyword evidence="3 7" id="KW-0479">Metal-binding</keyword>
<dbReference type="InterPro" id="IPR001128">
    <property type="entry name" value="Cyt_P450"/>
</dbReference>
<dbReference type="PROSITE" id="PS00086">
    <property type="entry name" value="CYTOCHROME_P450"/>
    <property type="match status" value="1"/>
</dbReference>
<accession>A0AAV0EM76</accession>
<dbReference type="PRINTS" id="PR00385">
    <property type="entry name" value="P450"/>
</dbReference>
<comment type="cofactor">
    <cofactor evidence="1 7">
        <name>heme</name>
        <dbReference type="ChEBI" id="CHEBI:30413"/>
    </cofactor>
</comment>